<dbReference type="EMBL" id="JAWDJW010008832">
    <property type="protein sequence ID" value="KAK3060132.1"/>
    <property type="molecule type" value="Genomic_DNA"/>
</dbReference>
<keyword evidence="2" id="KW-1185">Reference proteome</keyword>
<comment type="caution">
    <text evidence="1">The sequence shown here is derived from an EMBL/GenBank/DDBJ whole genome shotgun (WGS) entry which is preliminary data.</text>
</comment>
<proteinExistence type="predicted"/>
<dbReference type="Proteomes" id="UP001186974">
    <property type="component" value="Unassembled WGS sequence"/>
</dbReference>
<feature type="non-terminal residue" evidence="1">
    <location>
        <position position="63"/>
    </location>
</feature>
<evidence type="ECO:0000313" key="2">
    <source>
        <dbReference type="Proteomes" id="UP001186974"/>
    </source>
</evidence>
<protein>
    <submittedName>
        <fullName evidence="1">Uncharacterized protein</fullName>
    </submittedName>
</protein>
<evidence type="ECO:0000313" key="1">
    <source>
        <dbReference type="EMBL" id="KAK3060132.1"/>
    </source>
</evidence>
<sequence>MSGRTPIDRALNSRSAFLGFAGIITAVAAWGIWGPSSIFPAEPDPQGDPETWSENDLRRWLSA</sequence>
<reference evidence="1" key="1">
    <citation type="submission" date="2024-09" db="EMBL/GenBank/DDBJ databases">
        <title>Black Yeasts Isolated from many extreme environments.</title>
        <authorList>
            <person name="Coleine C."/>
            <person name="Stajich J.E."/>
            <person name="Selbmann L."/>
        </authorList>
    </citation>
    <scope>NUCLEOTIDE SEQUENCE</scope>
    <source>
        <strain evidence="1">CCFEE 5737</strain>
    </source>
</reference>
<organism evidence="1 2">
    <name type="scientific">Coniosporium uncinatum</name>
    <dbReference type="NCBI Taxonomy" id="93489"/>
    <lineage>
        <taxon>Eukaryota</taxon>
        <taxon>Fungi</taxon>
        <taxon>Dikarya</taxon>
        <taxon>Ascomycota</taxon>
        <taxon>Pezizomycotina</taxon>
        <taxon>Dothideomycetes</taxon>
        <taxon>Dothideomycetes incertae sedis</taxon>
        <taxon>Coniosporium</taxon>
    </lineage>
</organism>
<gene>
    <name evidence="1" type="ORF">LTS18_009236</name>
</gene>
<accession>A0ACC3D0Q4</accession>
<name>A0ACC3D0Q4_9PEZI</name>